<keyword evidence="2" id="KW-0408">Iron</keyword>
<reference evidence="5" key="1">
    <citation type="submission" date="2021-02" db="EMBL/GenBank/DDBJ databases">
        <title>Infant gut strain persistence is associated with maternal origin, phylogeny, and functional potential including surface adhesion and iron acquisition.</title>
        <authorList>
            <person name="Lou Y.C."/>
        </authorList>
    </citation>
    <scope>NUCLEOTIDE SEQUENCE</scope>
    <source>
        <strain evidence="5">L3_101_000G1_dasL3_101_000G1_concoct_7_sub</strain>
    </source>
</reference>
<evidence type="ECO:0000313" key="5">
    <source>
        <dbReference type="EMBL" id="MBS5829734.1"/>
    </source>
</evidence>
<accession>A0A9E1B628</accession>
<protein>
    <recommendedName>
        <fullName evidence="4">4Fe-4S ferredoxin-type domain-containing protein</fullName>
    </recommendedName>
</protein>
<gene>
    <name evidence="5" type="ORF">KIC69_02730</name>
</gene>
<evidence type="ECO:0000256" key="2">
    <source>
        <dbReference type="ARBA" id="ARBA00023004"/>
    </source>
</evidence>
<proteinExistence type="predicted"/>
<organism evidence="5 6">
    <name type="scientific">Campylobacter concisus</name>
    <dbReference type="NCBI Taxonomy" id="199"/>
    <lineage>
        <taxon>Bacteria</taxon>
        <taxon>Pseudomonadati</taxon>
        <taxon>Campylobacterota</taxon>
        <taxon>Epsilonproteobacteria</taxon>
        <taxon>Campylobacterales</taxon>
        <taxon>Campylobacteraceae</taxon>
        <taxon>Campylobacter</taxon>
    </lineage>
</organism>
<dbReference type="GO" id="GO:0046872">
    <property type="term" value="F:metal ion binding"/>
    <property type="evidence" value="ECO:0007669"/>
    <property type="project" value="UniProtKB-KW"/>
</dbReference>
<feature type="domain" description="4Fe-4S ferredoxin-type" evidence="4">
    <location>
        <begin position="4"/>
        <end position="35"/>
    </location>
</feature>
<dbReference type="SUPFAM" id="SSF46548">
    <property type="entry name" value="alpha-helical ferredoxin"/>
    <property type="match status" value="1"/>
</dbReference>
<keyword evidence="3" id="KW-0411">Iron-sulfur</keyword>
<dbReference type="Proteomes" id="UP000824019">
    <property type="component" value="Unassembled WGS sequence"/>
</dbReference>
<evidence type="ECO:0000313" key="6">
    <source>
        <dbReference type="Proteomes" id="UP000824019"/>
    </source>
</evidence>
<evidence type="ECO:0000256" key="3">
    <source>
        <dbReference type="ARBA" id="ARBA00023014"/>
    </source>
</evidence>
<dbReference type="PROSITE" id="PS00198">
    <property type="entry name" value="4FE4S_FER_1"/>
    <property type="match status" value="1"/>
</dbReference>
<dbReference type="EMBL" id="JAHAKR010000082">
    <property type="protein sequence ID" value="MBS5829734.1"/>
    <property type="molecule type" value="Genomic_DNA"/>
</dbReference>
<dbReference type="Gene3D" id="3.30.70.20">
    <property type="match status" value="1"/>
</dbReference>
<keyword evidence="1" id="KW-0479">Metal-binding</keyword>
<dbReference type="InterPro" id="IPR017896">
    <property type="entry name" value="4Fe4S_Fe-S-bd"/>
</dbReference>
<sequence length="85" mass="9970">MRSQKVIKNPPELCIECGACTKHCEFLTKYDINLLDFSKRKDLAFSCFLCDECYKVCPKDISGGEIALKHREQIKRSFRYLNFLK</sequence>
<feature type="non-terminal residue" evidence="5">
    <location>
        <position position="85"/>
    </location>
</feature>
<evidence type="ECO:0000256" key="1">
    <source>
        <dbReference type="ARBA" id="ARBA00022723"/>
    </source>
</evidence>
<dbReference type="GO" id="GO:0051536">
    <property type="term" value="F:iron-sulfur cluster binding"/>
    <property type="evidence" value="ECO:0007669"/>
    <property type="project" value="UniProtKB-KW"/>
</dbReference>
<name>A0A9E1B628_9BACT</name>
<dbReference type="InterPro" id="IPR017900">
    <property type="entry name" value="4Fe4S_Fe_S_CS"/>
</dbReference>
<dbReference type="Pfam" id="PF13187">
    <property type="entry name" value="Fer4_9"/>
    <property type="match status" value="1"/>
</dbReference>
<dbReference type="AlphaFoldDB" id="A0A9E1B628"/>
<comment type="caution">
    <text evidence="5">The sequence shown here is derived from an EMBL/GenBank/DDBJ whole genome shotgun (WGS) entry which is preliminary data.</text>
</comment>
<evidence type="ECO:0000259" key="4">
    <source>
        <dbReference type="PROSITE" id="PS51379"/>
    </source>
</evidence>
<dbReference type="PROSITE" id="PS51379">
    <property type="entry name" value="4FE4S_FER_2"/>
    <property type="match status" value="1"/>
</dbReference>